<evidence type="ECO:0000256" key="2">
    <source>
        <dbReference type="ARBA" id="ARBA00023125"/>
    </source>
</evidence>
<dbReference type="SUPFAM" id="SSF55781">
    <property type="entry name" value="GAF domain-like"/>
    <property type="match status" value="1"/>
</dbReference>
<keyword evidence="6" id="KW-1185">Reference proteome</keyword>
<evidence type="ECO:0000313" key="5">
    <source>
        <dbReference type="EMBL" id="GGC61023.1"/>
    </source>
</evidence>
<dbReference type="Proteomes" id="UP000637423">
    <property type="component" value="Unassembled WGS sequence"/>
</dbReference>
<reference evidence="5" key="1">
    <citation type="journal article" date="2014" name="Int. J. Syst. Evol. Microbiol.">
        <title>Complete genome sequence of Corynebacterium casei LMG S-19264T (=DSM 44701T), isolated from a smear-ripened cheese.</title>
        <authorList>
            <consortium name="US DOE Joint Genome Institute (JGI-PGF)"/>
            <person name="Walter F."/>
            <person name="Albersmeier A."/>
            <person name="Kalinowski J."/>
            <person name="Ruckert C."/>
        </authorList>
    </citation>
    <scope>NUCLEOTIDE SEQUENCE</scope>
    <source>
        <strain evidence="5">CGMCC 1.10998</strain>
    </source>
</reference>
<evidence type="ECO:0000256" key="3">
    <source>
        <dbReference type="ARBA" id="ARBA00023163"/>
    </source>
</evidence>
<dbReference type="GO" id="GO:0045892">
    <property type="term" value="P:negative regulation of DNA-templated transcription"/>
    <property type="evidence" value="ECO:0007669"/>
    <property type="project" value="TreeGrafter"/>
</dbReference>
<dbReference type="PANTHER" id="PTHR30136:SF8">
    <property type="entry name" value="TRANSCRIPTIONAL REGULATORY PROTEIN"/>
    <property type="match status" value="1"/>
</dbReference>
<dbReference type="SUPFAM" id="SSF46785">
    <property type="entry name" value="Winged helix' DNA-binding domain"/>
    <property type="match status" value="1"/>
</dbReference>
<gene>
    <name evidence="5" type="ORF">GCM10011396_04970</name>
</gene>
<dbReference type="InterPro" id="IPR036390">
    <property type="entry name" value="WH_DNA-bd_sf"/>
</dbReference>
<comment type="caution">
    <text evidence="5">The sequence shown here is derived from an EMBL/GenBank/DDBJ whole genome shotgun (WGS) entry which is preliminary data.</text>
</comment>
<dbReference type="Pfam" id="PF01614">
    <property type="entry name" value="IclR_C"/>
    <property type="match status" value="1"/>
</dbReference>
<dbReference type="PANTHER" id="PTHR30136">
    <property type="entry name" value="HELIX-TURN-HELIX TRANSCRIPTIONAL REGULATOR, ICLR FAMILY"/>
    <property type="match status" value="1"/>
</dbReference>
<dbReference type="InterPro" id="IPR005471">
    <property type="entry name" value="Tscrpt_reg_IclR_N"/>
</dbReference>
<dbReference type="InterPro" id="IPR036388">
    <property type="entry name" value="WH-like_DNA-bd_sf"/>
</dbReference>
<reference evidence="5" key="2">
    <citation type="submission" date="2020-09" db="EMBL/GenBank/DDBJ databases">
        <authorList>
            <person name="Sun Q."/>
            <person name="Zhou Y."/>
        </authorList>
    </citation>
    <scope>NUCLEOTIDE SEQUENCE</scope>
    <source>
        <strain evidence="5">CGMCC 1.10998</strain>
    </source>
</reference>
<dbReference type="GO" id="GO:0003677">
    <property type="term" value="F:DNA binding"/>
    <property type="evidence" value="ECO:0007669"/>
    <property type="project" value="UniProtKB-KW"/>
</dbReference>
<protein>
    <submittedName>
        <fullName evidence="5">Transcriptional regulator</fullName>
    </submittedName>
</protein>
<keyword evidence="2" id="KW-0238">DNA-binding</keyword>
<feature type="domain" description="IclR-ED" evidence="4">
    <location>
        <begin position="78"/>
        <end position="262"/>
    </location>
</feature>
<sequence>MSEDMASAEPKPQRGILSLDSSGLILSVLVAAGRPLSLKDVARAADMPTAKAFPHLVSLLKTGVLSRDADGCFGPGPLSLQLGLTALQRLSPTREAEQDILQMSRETGMSVAMAVLGPLGPTIMRLEESARPQHISLRLGTVMSMVHTAIGRVFAAHVAEDVLQDLLAQDAIRMAGAELSDAAMADYKLQLKKIAETGIDTALDAPVPGIHTLAAPVFDHTGSICMVIALIGSAGSFDTSYEGKSAHSLQNAVQGLSLRLGYAGIAPTRESAGVRA</sequence>
<dbReference type="Pfam" id="PF09339">
    <property type="entry name" value="HTH_IclR"/>
    <property type="match status" value="1"/>
</dbReference>
<accession>A0A916XC68</accession>
<dbReference type="Gene3D" id="1.10.10.10">
    <property type="entry name" value="Winged helix-like DNA-binding domain superfamily/Winged helix DNA-binding domain"/>
    <property type="match status" value="1"/>
</dbReference>
<dbReference type="PROSITE" id="PS51078">
    <property type="entry name" value="ICLR_ED"/>
    <property type="match status" value="1"/>
</dbReference>
<dbReference type="RefSeq" id="WP_188564396.1">
    <property type="nucleotide sequence ID" value="NZ_BMED01000001.1"/>
</dbReference>
<evidence type="ECO:0000256" key="1">
    <source>
        <dbReference type="ARBA" id="ARBA00023015"/>
    </source>
</evidence>
<keyword evidence="3" id="KW-0804">Transcription</keyword>
<evidence type="ECO:0000259" key="4">
    <source>
        <dbReference type="PROSITE" id="PS51078"/>
    </source>
</evidence>
<dbReference type="AlphaFoldDB" id="A0A916XC68"/>
<dbReference type="InterPro" id="IPR050707">
    <property type="entry name" value="HTH_MetabolicPath_Reg"/>
</dbReference>
<dbReference type="InterPro" id="IPR029016">
    <property type="entry name" value="GAF-like_dom_sf"/>
</dbReference>
<dbReference type="InterPro" id="IPR014757">
    <property type="entry name" value="Tscrpt_reg_IclR_C"/>
</dbReference>
<organism evidence="5 6">
    <name type="scientific">Undibacterium terreum</name>
    <dbReference type="NCBI Taxonomy" id="1224302"/>
    <lineage>
        <taxon>Bacteria</taxon>
        <taxon>Pseudomonadati</taxon>
        <taxon>Pseudomonadota</taxon>
        <taxon>Betaproteobacteria</taxon>
        <taxon>Burkholderiales</taxon>
        <taxon>Oxalobacteraceae</taxon>
        <taxon>Undibacterium</taxon>
    </lineage>
</organism>
<dbReference type="EMBL" id="BMED01000001">
    <property type="protein sequence ID" value="GGC61023.1"/>
    <property type="molecule type" value="Genomic_DNA"/>
</dbReference>
<proteinExistence type="predicted"/>
<keyword evidence="1" id="KW-0805">Transcription regulation</keyword>
<evidence type="ECO:0000313" key="6">
    <source>
        <dbReference type="Proteomes" id="UP000637423"/>
    </source>
</evidence>
<name>A0A916XC68_9BURK</name>
<dbReference type="GO" id="GO:0003700">
    <property type="term" value="F:DNA-binding transcription factor activity"/>
    <property type="evidence" value="ECO:0007669"/>
    <property type="project" value="TreeGrafter"/>
</dbReference>
<dbReference type="Gene3D" id="3.30.450.40">
    <property type="match status" value="1"/>
</dbReference>